<keyword evidence="6 12" id="KW-0472">Membrane</keyword>
<feature type="transmembrane region" description="Helical" evidence="12">
    <location>
        <begin position="383"/>
        <end position="403"/>
    </location>
</feature>
<dbReference type="AlphaFoldDB" id="I4EM17"/>
<dbReference type="GO" id="GO:0005254">
    <property type="term" value="F:chloride channel activity"/>
    <property type="evidence" value="ECO:0007669"/>
    <property type="project" value="UniProtKB-KW"/>
</dbReference>
<evidence type="ECO:0000256" key="1">
    <source>
        <dbReference type="ARBA" id="ARBA00004141"/>
    </source>
</evidence>
<feature type="transmembrane region" description="Helical" evidence="12">
    <location>
        <begin position="182"/>
        <end position="204"/>
    </location>
</feature>
<feature type="compositionally biased region" description="Basic and acidic residues" evidence="11">
    <location>
        <begin position="608"/>
        <end position="620"/>
    </location>
</feature>
<dbReference type="InterPro" id="IPR001807">
    <property type="entry name" value="ClC"/>
</dbReference>
<dbReference type="InterPro" id="IPR014743">
    <property type="entry name" value="Cl-channel_core"/>
</dbReference>
<evidence type="ECO:0000256" key="5">
    <source>
        <dbReference type="ARBA" id="ARBA00023065"/>
    </source>
</evidence>
<organism evidence="14 15">
    <name type="scientific">Nitrolancea hollandica Lb</name>
    <dbReference type="NCBI Taxonomy" id="1129897"/>
    <lineage>
        <taxon>Bacteria</taxon>
        <taxon>Pseudomonadati</taxon>
        <taxon>Thermomicrobiota</taxon>
        <taxon>Thermomicrobia</taxon>
        <taxon>Sphaerobacterales</taxon>
        <taxon>Sphaerobacterineae</taxon>
        <taxon>Sphaerobacteraceae</taxon>
        <taxon>Nitrolancea</taxon>
    </lineage>
</organism>
<dbReference type="GO" id="GO:0034707">
    <property type="term" value="C:chloride channel complex"/>
    <property type="evidence" value="ECO:0007669"/>
    <property type="project" value="UniProtKB-KW"/>
</dbReference>
<gene>
    <name evidence="14" type="ORF">NITHO_5520005</name>
</gene>
<dbReference type="SMART" id="SM00116">
    <property type="entry name" value="CBS"/>
    <property type="match status" value="2"/>
</dbReference>
<dbReference type="PANTHER" id="PTHR43427">
    <property type="entry name" value="CHLORIDE CHANNEL PROTEIN CLC-E"/>
    <property type="match status" value="1"/>
</dbReference>
<dbReference type="Pfam" id="PF00571">
    <property type="entry name" value="CBS"/>
    <property type="match status" value="1"/>
</dbReference>
<feature type="transmembrane region" description="Helical" evidence="12">
    <location>
        <begin position="145"/>
        <end position="170"/>
    </location>
</feature>
<dbReference type="SUPFAM" id="SSF81340">
    <property type="entry name" value="Clc chloride channel"/>
    <property type="match status" value="1"/>
</dbReference>
<accession>I4EM17</accession>
<proteinExistence type="predicted"/>
<dbReference type="Proteomes" id="UP000004221">
    <property type="component" value="Unassembled WGS sequence"/>
</dbReference>
<comment type="subcellular location">
    <subcellularLocation>
        <location evidence="1">Membrane</location>
        <topology evidence="1">Multi-pass membrane protein</topology>
    </subcellularLocation>
</comment>
<evidence type="ECO:0000256" key="4">
    <source>
        <dbReference type="ARBA" id="ARBA00022989"/>
    </source>
</evidence>
<dbReference type="PROSITE" id="PS51371">
    <property type="entry name" value="CBS"/>
    <property type="match status" value="2"/>
</dbReference>
<protein>
    <submittedName>
        <fullName evidence="14">ClC-type chloride channel</fullName>
    </submittedName>
</protein>
<keyword evidence="4 12" id="KW-1133">Transmembrane helix</keyword>
<keyword evidence="9" id="KW-0407">Ion channel</keyword>
<comment type="caution">
    <text evidence="14">The sequence shown here is derived from an EMBL/GenBank/DDBJ whole genome shotgun (WGS) entry which is preliminary data.</text>
</comment>
<keyword evidence="3 12" id="KW-0812">Transmembrane</keyword>
<evidence type="ECO:0000256" key="11">
    <source>
        <dbReference type="SAM" id="MobiDB-lite"/>
    </source>
</evidence>
<feature type="transmembrane region" description="Helical" evidence="12">
    <location>
        <begin position="253"/>
        <end position="272"/>
    </location>
</feature>
<evidence type="ECO:0000256" key="2">
    <source>
        <dbReference type="ARBA" id="ARBA00022448"/>
    </source>
</evidence>
<dbReference type="Gene3D" id="3.10.580.10">
    <property type="entry name" value="CBS-domain"/>
    <property type="match status" value="1"/>
</dbReference>
<dbReference type="InterPro" id="IPR050368">
    <property type="entry name" value="ClC-type_chloride_channel"/>
</dbReference>
<evidence type="ECO:0000256" key="12">
    <source>
        <dbReference type="SAM" id="Phobius"/>
    </source>
</evidence>
<dbReference type="Pfam" id="PF00654">
    <property type="entry name" value="Voltage_CLC"/>
    <property type="match status" value="1"/>
</dbReference>
<feature type="region of interest" description="Disordered" evidence="11">
    <location>
        <begin position="582"/>
        <end position="629"/>
    </location>
</feature>
<keyword evidence="15" id="KW-1185">Reference proteome</keyword>
<dbReference type="PANTHER" id="PTHR43427:SF6">
    <property type="entry name" value="CHLORIDE CHANNEL PROTEIN CLC-E"/>
    <property type="match status" value="1"/>
</dbReference>
<feature type="transmembrane region" description="Helical" evidence="12">
    <location>
        <begin position="48"/>
        <end position="69"/>
    </location>
</feature>
<dbReference type="InterPro" id="IPR000644">
    <property type="entry name" value="CBS_dom"/>
</dbReference>
<evidence type="ECO:0000256" key="3">
    <source>
        <dbReference type="ARBA" id="ARBA00022692"/>
    </source>
</evidence>
<evidence type="ECO:0000256" key="8">
    <source>
        <dbReference type="ARBA" id="ARBA00023214"/>
    </source>
</evidence>
<sequence>MLSVAAVFLGIIGAVAAFLLYRMIMLFTNLAFYQQATFMIRYPPTDHIPLWMILLPAAGGLIVGLMAYYGTDRIRGHGIPEAMEAIITKKSRVGLRVAILKPISAAIAVGTGGPFGAEGPIIQTGGAISSLIGQLLPLTASERKVFLGCGAAAGMVGIFNTPLAAVAIVLELLLFEFRARSLVPVVIASGVAAAARTVLIGPHLMFAVPPVDYGGIWALPLFVPLAIILGLGAVVFSKGLFWVEELFEERLHLNMIWAPALGGLVLGIIAFFEPRVLGMGYQTITNVLEGKLGPLEALQLGIAKSVALWFALGSGTSGGLLAPMLLVGAAIGSAYGHVVAPLFGSLHLNPNVFSIVALAALFSAAARAPFTSFLFAFELTGDYNAIAPLMIACMIADVVARLFTRYSIMTERLAQRGLELPADMEINLLEHLKVRSLMKTDFRIALTNTPVSDLLMELQQQDSAEARRHYWWVVEQSDGSLFGVITHQQVRDARLHPKLLDGPAWTIARKHVVTVHPDDLAQEALEEMLRHDVPFALVVGAQDPRKVLGYVSREDALETAEWVRMEDERVREGVVGVLPGMSRVAHRGGASGGSRRPAAPPVAPQSNGREDHYPYHRNDQQNRGGTGSA</sequence>
<dbReference type="CDD" id="cd00400">
    <property type="entry name" value="Voltage_gated_ClC"/>
    <property type="match status" value="1"/>
</dbReference>
<evidence type="ECO:0000256" key="7">
    <source>
        <dbReference type="ARBA" id="ARBA00023173"/>
    </source>
</evidence>
<feature type="domain" description="CBS" evidence="13">
    <location>
        <begin position="438"/>
        <end position="500"/>
    </location>
</feature>
<evidence type="ECO:0000259" key="13">
    <source>
        <dbReference type="PROSITE" id="PS51371"/>
    </source>
</evidence>
<dbReference type="SUPFAM" id="SSF54631">
    <property type="entry name" value="CBS-domain pair"/>
    <property type="match status" value="1"/>
</dbReference>
<dbReference type="CDD" id="cd02205">
    <property type="entry name" value="CBS_pair_SF"/>
    <property type="match status" value="1"/>
</dbReference>
<evidence type="ECO:0000256" key="6">
    <source>
        <dbReference type="ARBA" id="ARBA00023136"/>
    </source>
</evidence>
<keyword evidence="2" id="KW-0813">Transport</keyword>
<reference evidence="14 15" key="1">
    <citation type="journal article" date="2012" name="ISME J.">
        <title>Nitrification expanded: discovery, physiology and genomics of a nitrite-oxidizing bacterium from the phylum Chloroflexi.</title>
        <authorList>
            <person name="Sorokin D.Y."/>
            <person name="Lucker S."/>
            <person name="Vejmelkova D."/>
            <person name="Kostrikina N.A."/>
            <person name="Kleerebezem R."/>
            <person name="Rijpstra W.I."/>
            <person name="Damste J.S."/>
            <person name="Le Paslier D."/>
            <person name="Muyzer G."/>
            <person name="Wagner M."/>
            <person name="van Loosdrecht M.C."/>
            <person name="Daims H."/>
        </authorList>
    </citation>
    <scope>NUCLEOTIDE SEQUENCE [LARGE SCALE GENOMIC DNA]</scope>
    <source>
        <strain evidence="15">none</strain>
    </source>
</reference>
<feature type="transmembrane region" description="Helical" evidence="12">
    <location>
        <begin position="352"/>
        <end position="377"/>
    </location>
</feature>
<keyword evidence="10" id="KW-0129">CBS domain</keyword>
<feature type="transmembrane region" description="Helical" evidence="12">
    <location>
        <begin position="6"/>
        <end position="27"/>
    </location>
</feature>
<name>I4EM17_9BACT</name>
<evidence type="ECO:0000313" key="14">
    <source>
        <dbReference type="EMBL" id="CCF85730.1"/>
    </source>
</evidence>
<evidence type="ECO:0000313" key="15">
    <source>
        <dbReference type="Proteomes" id="UP000004221"/>
    </source>
</evidence>
<keyword evidence="8" id="KW-0868">Chloride</keyword>
<feature type="transmembrane region" description="Helical" evidence="12">
    <location>
        <begin position="216"/>
        <end position="241"/>
    </location>
</feature>
<evidence type="ECO:0000256" key="9">
    <source>
        <dbReference type="ARBA" id="ARBA00023303"/>
    </source>
</evidence>
<dbReference type="InterPro" id="IPR046342">
    <property type="entry name" value="CBS_dom_sf"/>
</dbReference>
<dbReference type="PRINTS" id="PR00762">
    <property type="entry name" value="CLCHANNEL"/>
</dbReference>
<evidence type="ECO:0000256" key="10">
    <source>
        <dbReference type="PROSITE-ProRule" id="PRU00703"/>
    </source>
</evidence>
<keyword evidence="7" id="KW-0869">Chloride channel</keyword>
<keyword evidence="5" id="KW-0406">Ion transport</keyword>
<feature type="domain" description="CBS" evidence="13">
    <location>
        <begin position="508"/>
        <end position="568"/>
    </location>
</feature>
<dbReference type="EMBL" id="CAGS01000504">
    <property type="protein sequence ID" value="CCF85730.1"/>
    <property type="molecule type" value="Genomic_DNA"/>
</dbReference>
<feature type="transmembrane region" description="Helical" evidence="12">
    <location>
        <begin position="320"/>
        <end position="340"/>
    </location>
</feature>
<dbReference type="Gene3D" id="1.10.3080.10">
    <property type="entry name" value="Clc chloride channel"/>
    <property type="match status" value="1"/>
</dbReference>